<evidence type="ECO:0000256" key="2">
    <source>
        <dbReference type="ARBA" id="ARBA00022977"/>
    </source>
</evidence>
<dbReference type="EMBL" id="SMZO01000002">
    <property type="protein sequence ID" value="TDL91216.1"/>
    <property type="molecule type" value="Genomic_DNA"/>
</dbReference>
<gene>
    <name evidence="4" type="ORF">E2L05_01140</name>
</gene>
<proteinExistence type="predicted"/>
<dbReference type="AlphaFoldDB" id="A0A4R6B5I5"/>
<evidence type="ECO:0000259" key="3">
    <source>
        <dbReference type="Pfam" id="PF02581"/>
    </source>
</evidence>
<dbReference type="Pfam" id="PF02581">
    <property type="entry name" value="TMP-TENI"/>
    <property type="match status" value="1"/>
</dbReference>
<comment type="caution">
    <text evidence="4">The sequence shown here is derived from an EMBL/GenBank/DDBJ whole genome shotgun (WGS) entry which is preliminary data.</text>
</comment>
<protein>
    <submittedName>
        <fullName evidence="4">Thiamine phosphate synthase</fullName>
    </submittedName>
</protein>
<dbReference type="GO" id="GO:0009228">
    <property type="term" value="P:thiamine biosynthetic process"/>
    <property type="evidence" value="ECO:0007669"/>
    <property type="project" value="UniProtKB-KW"/>
</dbReference>
<dbReference type="PANTHER" id="PTHR20857">
    <property type="entry name" value="THIAMINE-PHOSPHATE PYROPHOSPHORYLASE"/>
    <property type="match status" value="1"/>
</dbReference>
<organism evidence="4 5">
    <name type="scientific">Meridianimarinicoccus aquatilis</name>
    <dbReference type="NCBI Taxonomy" id="2552766"/>
    <lineage>
        <taxon>Bacteria</taxon>
        <taxon>Pseudomonadati</taxon>
        <taxon>Pseudomonadota</taxon>
        <taxon>Alphaproteobacteria</taxon>
        <taxon>Rhodobacterales</taxon>
        <taxon>Paracoccaceae</taxon>
        <taxon>Meridianimarinicoccus</taxon>
    </lineage>
</organism>
<dbReference type="Gene3D" id="3.20.20.70">
    <property type="entry name" value="Aldolase class I"/>
    <property type="match status" value="1"/>
</dbReference>
<evidence type="ECO:0000313" key="5">
    <source>
        <dbReference type="Proteomes" id="UP000294562"/>
    </source>
</evidence>
<dbReference type="OrthoDB" id="7159061at2"/>
<dbReference type="RefSeq" id="WP_133341057.1">
    <property type="nucleotide sequence ID" value="NZ_SMZO01000002.1"/>
</dbReference>
<feature type="domain" description="Thiamine phosphate synthase/TenI" evidence="3">
    <location>
        <begin position="15"/>
        <end position="176"/>
    </location>
</feature>
<dbReference type="InterPro" id="IPR022998">
    <property type="entry name" value="ThiamineP_synth_TenI"/>
</dbReference>
<reference evidence="4 5" key="1">
    <citation type="submission" date="2019-03" db="EMBL/GenBank/DDBJ databases">
        <title>Rhodobacteraceae bacterium SM1902, a new member of the family Rhodobacteraceae isolated from Yantai.</title>
        <authorList>
            <person name="Sun Y."/>
        </authorList>
    </citation>
    <scope>NUCLEOTIDE SEQUENCE [LARGE SCALE GENOMIC DNA]</scope>
    <source>
        <strain evidence="4 5">SM1902</strain>
    </source>
</reference>
<dbReference type="GO" id="GO:0005737">
    <property type="term" value="C:cytoplasm"/>
    <property type="evidence" value="ECO:0007669"/>
    <property type="project" value="TreeGrafter"/>
</dbReference>
<keyword evidence="5" id="KW-1185">Reference proteome</keyword>
<dbReference type="InterPro" id="IPR013785">
    <property type="entry name" value="Aldolase_TIM"/>
</dbReference>
<name>A0A4R6B5I5_9RHOB</name>
<dbReference type="GO" id="GO:0004789">
    <property type="term" value="F:thiamine-phosphate diphosphorylase activity"/>
    <property type="evidence" value="ECO:0007669"/>
    <property type="project" value="TreeGrafter"/>
</dbReference>
<sequence>MTQTPDTDEKMRPQLYLLTPSDPTAQTFPDLLAAVLDAVEIACLRLRMASTVEDDIARVADRLRPIAHARDIPLVIDTHLALVDRLGLDGVHLTDGAKSVRKTRKDLGQDAIVGAFCGGSRHDGLAAGEAGADYIAFGPVGDTILGTGDRPEQDLFAWWSEVIELPVVAEGALTDALIRTYAPMTDFFALGDEIWRADDPVATIKSLDAAID</sequence>
<accession>A0A4R6B5I5</accession>
<comment type="pathway">
    <text evidence="1">Cofactor biosynthesis; thiamine diphosphate biosynthesis.</text>
</comment>
<dbReference type="Proteomes" id="UP000294562">
    <property type="component" value="Unassembled WGS sequence"/>
</dbReference>
<keyword evidence="2" id="KW-0784">Thiamine biosynthesis</keyword>
<dbReference type="SUPFAM" id="SSF51391">
    <property type="entry name" value="Thiamin phosphate synthase"/>
    <property type="match status" value="1"/>
</dbReference>
<evidence type="ECO:0000256" key="1">
    <source>
        <dbReference type="ARBA" id="ARBA00004948"/>
    </source>
</evidence>
<dbReference type="CDD" id="cd00564">
    <property type="entry name" value="TMP_TenI"/>
    <property type="match status" value="1"/>
</dbReference>
<dbReference type="InterPro" id="IPR036206">
    <property type="entry name" value="ThiamineP_synth_sf"/>
</dbReference>
<dbReference type="PANTHER" id="PTHR20857:SF15">
    <property type="entry name" value="THIAMINE-PHOSPHATE SYNTHASE"/>
    <property type="match status" value="1"/>
</dbReference>
<evidence type="ECO:0000313" key="4">
    <source>
        <dbReference type="EMBL" id="TDL91216.1"/>
    </source>
</evidence>